<keyword evidence="3" id="KW-1185">Reference proteome</keyword>
<sequence length="142" mass="15180">MQFTTIATALALASTALAGPVPANGTQDYQKEIQSMEITIINITNDIVQNNPNLKADYSNGIKQFAPLISALEGPQPCSIFTPGSPSTKDQAAQSLQNSNLALMRLSLDLLNPANKVEHGDFHADVCQAWAYYNAIAKFVGA</sequence>
<evidence type="ECO:0000313" key="3">
    <source>
        <dbReference type="Proteomes" id="UP000803884"/>
    </source>
</evidence>
<dbReference type="AlphaFoldDB" id="A0AB34KPZ1"/>
<feature type="signal peptide" evidence="1">
    <location>
        <begin position="1"/>
        <end position="18"/>
    </location>
</feature>
<gene>
    <name evidence="2" type="ORF">WHR41_04254</name>
</gene>
<comment type="caution">
    <text evidence="2">The sequence shown here is derived from an EMBL/GenBank/DDBJ whole genome shotgun (WGS) entry which is preliminary data.</text>
</comment>
<dbReference type="GeneID" id="96005698"/>
<dbReference type="EMBL" id="JAAQHG020000011">
    <property type="protein sequence ID" value="KAL1587198.1"/>
    <property type="molecule type" value="Genomic_DNA"/>
</dbReference>
<protein>
    <submittedName>
        <fullName evidence="2">Uncharacterized protein</fullName>
    </submittedName>
</protein>
<organism evidence="2 3">
    <name type="scientific">Cladosporium halotolerans</name>
    <dbReference type="NCBI Taxonomy" id="1052096"/>
    <lineage>
        <taxon>Eukaryota</taxon>
        <taxon>Fungi</taxon>
        <taxon>Dikarya</taxon>
        <taxon>Ascomycota</taxon>
        <taxon>Pezizomycotina</taxon>
        <taxon>Dothideomycetes</taxon>
        <taxon>Dothideomycetidae</taxon>
        <taxon>Cladosporiales</taxon>
        <taxon>Cladosporiaceae</taxon>
        <taxon>Cladosporium</taxon>
    </lineage>
</organism>
<evidence type="ECO:0000313" key="2">
    <source>
        <dbReference type="EMBL" id="KAL1587198.1"/>
    </source>
</evidence>
<feature type="chain" id="PRO_5044245759" evidence="1">
    <location>
        <begin position="19"/>
        <end position="142"/>
    </location>
</feature>
<evidence type="ECO:0000256" key="1">
    <source>
        <dbReference type="SAM" id="SignalP"/>
    </source>
</evidence>
<dbReference type="Proteomes" id="UP000803884">
    <property type="component" value="Unassembled WGS sequence"/>
</dbReference>
<dbReference type="RefSeq" id="XP_069230303.1">
    <property type="nucleotide sequence ID" value="XM_069372860.1"/>
</dbReference>
<name>A0AB34KPZ1_9PEZI</name>
<proteinExistence type="predicted"/>
<keyword evidence="1" id="KW-0732">Signal</keyword>
<reference evidence="2 3" key="1">
    <citation type="journal article" date="2020" name="Microbiol. Resour. Announc.">
        <title>Draft Genome Sequence of a Cladosporium Species Isolated from the Mesophotic Ascidian Didemnum maculosum.</title>
        <authorList>
            <person name="Gioti A."/>
            <person name="Siaperas R."/>
            <person name="Nikolaivits E."/>
            <person name="Le Goff G."/>
            <person name="Ouazzani J."/>
            <person name="Kotoulas G."/>
            <person name="Topakas E."/>
        </authorList>
    </citation>
    <scope>NUCLEOTIDE SEQUENCE [LARGE SCALE GENOMIC DNA]</scope>
    <source>
        <strain evidence="2 3">TM138-S3</strain>
    </source>
</reference>
<accession>A0AB34KPZ1</accession>